<dbReference type="InterPro" id="IPR011074">
    <property type="entry name" value="CRAL/TRIO_N_dom"/>
</dbReference>
<protein>
    <recommendedName>
        <fullName evidence="1">CRAL-TRIO domain-containing protein</fullName>
    </recommendedName>
</protein>
<evidence type="ECO:0000259" key="1">
    <source>
        <dbReference type="PROSITE" id="PS50191"/>
    </source>
</evidence>
<gene>
    <name evidence="2" type="primary">PLEST005064</name>
    <name evidence="2" type="ORF">PLESTB_000864200</name>
</gene>
<keyword evidence="3" id="KW-1185">Reference proteome</keyword>
<dbReference type="InterPro" id="IPR036273">
    <property type="entry name" value="CRAL/TRIO_N_dom_sf"/>
</dbReference>
<evidence type="ECO:0000313" key="3">
    <source>
        <dbReference type="Proteomes" id="UP001165080"/>
    </source>
</evidence>
<comment type="caution">
    <text evidence="2">The sequence shown here is derived from an EMBL/GenBank/DDBJ whole genome shotgun (WGS) entry which is preliminary data.</text>
</comment>
<dbReference type="Gene3D" id="3.40.525.10">
    <property type="entry name" value="CRAL-TRIO lipid binding domain"/>
    <property type="match status" value="1"/>
</dbReference>
<dbReference type="InterPro" id="IPR001251">
    <property type="entry name" value="CRAL-TRIO_dom"/>
</dbReference>
<dbReference type="PROSITE" id="PS50191">
    <property type="entry name" value="CRAL_TRIO"/>
    <property type="match status" value="1"/>
</dbReference>
<dbReference type="Proteomes" id="UP001165080">
    <property type="component" value="Unassembled WGS sequence"/>
</dbReference>
<dbReference type="OrthoDB" id="1434354at2759"/>
<evidence type="ECO:0000313" key="2">
    <source>
        <dbReference type="EMBL" id="GLC54443.1"/>
    </source>
</evidence>
<dbReference type="CDD" id="cd00170">
    <property type="entry name" value="SEC14"/>
    <property type="match status" value="1"/>
</dbReference>
<feature type="domain" description="CRAL-TRIO" evidence="1">
    <location>
        <begin position="80"/>
        <end position="242"/>
    </location>
</feature>
<dbReference type="PANTHER" id="PTHR46277:SF3">
    <property type="entry name" value="BINDING PROTEIN, PUTATIVE-RELATED"/>
    <property type="match status" value="1"/>
</dbReference>
<dbReference type="SMART" id="SM01100">
    <property type="entry name" value="CRAL_TRIO_N"/>
    <property type="match status" value="1"/>
</dbReference>
<dbReference type="SMART" id="SM00516">
    <property type="entry name" value="SEC14"/>
    <property type="match status" value="1"/>
</dbReference>
<dbReference type="Pfam" id="PF00650">
    <property type="entry name" value="CRAL_TRIO"/>
    <property type="match status" value="1"/>
</dbReference>
<proteinExistence type="predicted"/>
<accession>A0A9W6BM56</accession>
<dbReference type="AlphaFoldDB" id="A0A9W6BM56"/>
<dbReference type="EMBL" id="BRXU01000010">
    <property type="protein sequence ID" value="GLC54443.1"/>
    <property type="molecule type" value="Genomic_DNA"/>
</dbReference>
<dbReference type="PANTHER" id="PTHR46277">
    <property type="entry name" value="OS03G0850700 PROTEIN"/>
    <property type="match status" value="1"/>
</dbReference>
<reference evidence="2 3" key="1">
    <citation type="journal article" date="2023" name="Commun. Biol.">
        <title>Reorganization of the ancestral sex-determining regions during the evolution of trioecy in Pleodorina starrii.</title>
        <authorList>
            <person name="Takahashi K."/>
            <person name="Suzuki S."/>
            <person name="Kawai-Toyooka H."/>
            <person name="Yamamoto K."/>
            <person name="Hamaji T."/>
            <person name="Ootsuki R."/>
            <person name="Yamaguchi H."/>
            <person name="Kawachi M."/>
            <person name="Higashiyama T."/>
            <person name="Nozaki H."/>
        </authorList>
    </citation>
    <scope>NUCLEOTIDE SEQUENCE [LARGE SCALE GENOMIC DNA]</scope>
    <source>
        <strain evidence="2 3">NIES-4479</strain>
    </source>
</reference>
<dbReference type="InterPro" id="IPR036865">
    <property type="entry name" value="CRAL-TRIO_dom_sf"/>
</dbReference>
<sequence length="310" mass="34041">MSPHPPYTPTQHDFDELRKLLPPDSNEVLLSAYEEGLTDKLLTRWLVARKGDVKAAAAMLEKHIAWRRGPGRPVEEAHHGVQVNLQHKKVFLQGLDRTGRPIVLGVGARHRKFETKEDAMAFCTYALDTAVAIGDSHADWDGKFTGLFDLRDLGMKNADLTAMQVMFELLQNHYPERLGRLFLYEAPVAFYALWRAASPFVDPVTKTKINFVFAKNAHDEFEKVFDLQLLPRELGGEGDWHPIEEAHRKAMERVAAKRNEVQAANGSGSPAAAGEAAAGAVAVPGRVTAAVVAAAETVPAQPQMPQPAGA</sequence>
<organism evidence="2 3">
    <name type="scientific">Pleodorina starrii</name>
    <dbReference type="NCBI Taxonomy" id="330485"/>
    <lineage>
        <taxon>Eukaryota</taxon>
        <taxon>Viridiplantae</taxon>
        <taxon>Chlorophyta</taxon>
        <taxon>core chlorophytes</taxon>
        <taxon>Chlorophyceae</taxon>
        <taxon>CS clade</taxon>
        <taxon>Chlamydomonadales</taxon>
        <taxon>Volvocaceae</taxon>
        <taxon>Pleodorina</taxon>
    </lineage>
</organism>
<name>A0A9W6BM56_9CHLO</name>
<dbReference type="SUPFAM" id="SSF46938">
    <property type="entry name" value="CRAL/TRIO N-terminal domain"/>
    <property type="match status" value="1"/>
</dbReference>
<dbReference type="SUPFAM" id="SSF52087">
    <property type="entry name" value="CRAL/TRIO domain"/>
    <property type="match status" value="1"/>
</dbReference>